<keyword evidence="1" id="KW-1133">Transmembrane helix</keyword>
<feature type="transmembrane region" description="Helical" evidence="1">
    <location>
        <begin position="7"/>
        <end position="27"/>
    </location>
</feature>
<gene>
    <name evidence="2" type="ORF">CSSPJE1EN1_LOCUS27103</name>
</gene>
<organism evidence="2 3">
    <name type="scientific">Sphagnum jensenii</name>
    <dbReference type="NCBI Taxonomy" id="128206"/>
    <lineage>
        <taxon>Eukaryota</taxon>
        <taxon>Viridiplantae</taxon>
        <taxon>Streptophyta</taxon>
        <taxon>Embryophyta</taxon>
        <taxon>Bryophyta</taxon>
        <taxon>Sphagnophytina</taxon>
        <taxon>Sphagnopsida</taxon>
        <taxon>Sphagnales</taxon>
        <taxon>Sphagnaceae</taxon>
        <taxon>Sphagnum</taxon>
    </lineage>
</organism>
<sequence length="238" mass="26716">MRVTQGAFITGSVLNIILGFNGIWGIASRCCWTVELCNQMLSQWIAWYSCTAVVNRTALLAVEVEWLQSIKANLVVSDIVPIACKAAAQVGIPSVCVSNFSWDFIYSDYVTVAGNDHRSIVWQIAEDYSHALFVIRLPGYCPMPAFRDVIDVPMIVHKVHRSRQQVRKDSGISENVKVLLFNFGGQDARWSLKEEYIPQGWLCLVCGEPAEQQLASNFIRMDRDSYMPDLIAASDCML</sequence>
<keyword evidence="1" id="KW-0472">Membrane</keyword>
<reference evidence="2" key="1">
    <citation type="submission" date="2024-02" db="EMBL/GenBank/DDBJ databases">
        <authorList>
            <consortium name="ELIXIR-Norway"/>
            <consortium name="Elixir Norway"/>
        </authorList>
    </citation>
    <scope>NUCLEOTIDE SEQUENCE</scope>
</reference>
<dbReference type="PANTHER" id="PTHR38134:SF2">
    <property type="entry name" value="GALACTOKINASE"/>
    <property type="match status" value="1"/>
</dbReference>
<evidence type="ECO:0000313" key="2">
    <source>
        <dbReference type="EMBL" id="CAK9251725.1"/>
    </source>
</evidence>
<keyword evidence="3" id="KW-1185">Reference proteome</keyword>
<feature type="non-terminal residue" evidence="2">
    <location>
        <position position="238"/>
    </location>
</feature>
<dbReference type="EMBL" id="CAXAQS010000468">
    <property type="protein sequence ID" value="CAK9251725.1"/>
    <property type="molecule type" value="Genomic_DNA"/>
</dbReference>
<accession>A0ABP0VE10</accession>
<comment type="caution">
    <text evidence="2">The sequence shown here is derived from an EMBL/GenBank/DDBJ whole genome shotgun (WGS) entry which is preliminary data.</text>
</comment>
<keyword evidence="1" id="KW-0812">Transmembrane</keyword>
<dbReference type="InterPro" id="IPR053205">
    <property type="entry name" value="GHMP_kinase_L-arabinokinase"/>
</dbReference>
<evidence type="ECO:0000256" key="1">
    <source>
        <dbReference type="SAM" id="Phobius"/>
    </source>
</evidence>
<name>A0ABP0VE10_9BRYO</name>
<dbReference type="Proteomes" id="UP001497444">
    <property type="component" value="Unassembled WGS sequence"/>
</dbReference>
<evidence type="ECO:0000313" key="3">
    <source>
        <dbReference type="Proteomes" id="UP001497444"/>
    </source>
</evidence>
<protein>
    <submittedName>
        <fullName evidence="2">Uncharacterized protein</fullName>
    </submittedName>
</protein>
<proteinExistence type="predicted"/>
<dbReference type="PANTHER" id="PTHR38134">
    <property type="entry name" value="SLR1395 PROTEIN"/>
    <property type="match status" value="1"/>
</dbReference>